<gene>
    <name evidence="1" type="ORF">GMARGA_LOCUS19548</name>
</gene>
<reference evidence="1 2" key="1">
    <citation type="submission" date="2021-06" db="EMBL/GenBank/DDBJ databases">
        <authorList>
            <person name="Kallberg Y."/>
            <person name="Tangrot J."/>
            <person name="Rosling A."/>
        </authorList>
    </citation>
    <scope>NUCLEOTIDE SEQUENCE [LARGE SCALE GENOMIC DNA]</scope>
    <source>
        <strain evidence="1 2">120-4 pot B 10/14</strain>
    </source>
</reference>
<evidence type="ECO:0000313" key="1">
    <source>
        <dbReference type="EMBL" id="CAG8779671.1"/>
    </source>
</evidence>
<proteinExistence type="predicted"/>
<name>A0ABN7VJL0_GIGMA</name>
<protein>
    <submittedName>
        <fullName evidence="1">21410_t:CDS:1</fullName>
    </submittedName>
</protein>
<keyword evidence="2" id="KW-1185">Reference proteome</keyword>
<accession>A0ABN7VJL0</accession>
<evidence type="ECO:0000313" key="2">
    <source>
        <dbReference type="Proteomes" id="UP000789901"/>
    </source>
</evidence>
<dbReference type="Proteomes" id="UP000789901">
    <property type="component" value="Unassembled WGS sequence"/>
</dbReference>
<comment type="caution">
    <text evidence="1">The sequence shown here is derived from an EMBL/GenBank/DDBJ whole genome shotgun (WGS) entry which is preliminary data.</text>
</comment>
<sequence length="101" mass="11632">MVLAHLINTIHNLGITIEQVGTPWLIADKIQATSINTILQKGKRDSMLKKSLNKVGLKWVKQLINYNTEKMLKWDEVHNSIKKIPRGGKPKWFREICGKLE</sequence>
<feature type="non-terminal residue" evidence="1">
    <location>
        <position position="101"/>
    </location>
</feature>
<dbReference type="EMBL" id="CAJVQB010016392">
    <property type="protein sequence ID" value="CAG8779671.1"/>
    <property type="molecule type" value="Genomic_DNA"/>
</dbReference>
<organism evidence="1 2">
    <name type="scientific">Gigaspora margarita</name>
    <dbReference type="NCBI Taxonomy" id="4874"/>
    <lineage>
        <taxon>Eukaryota</taxon>
        <taxon>Fungi</taxon>
        <taxon>Fungi incertae sedis</taxon>
        <taxon>Mucoromycota</taxon>
        <taxon>Glomeromycotina</taxon>
        <taxon>Glomeromycetes</taxon>
        <taxon>Diversisporales</taxon>
        <taxon>Gigasporaceae</taxon>
        <taxon>Gigaspora</taxon>
    </lineage>
</organism>